<feature type="binding site" evidence="16">
    <location>
        <begin position="108"/>
        <end position="112"/>
    </location>
    <ligand>
        <name>GTP</name>
        <dbReference type="ChEBI" id="CHEBI:37565"/>
    </ligand>
</feature>
<dbReference type="AlphaFoldDB" id="A0A8J6YML7"/>
<evidence type="ECO:0000256" key="1">
    <source>
        <dbReference type="ARBA" id="ARBA00001823"/>
    </source>
</evidence>
<proteinExistence type="inferred from homology"/>
<dbReference type="Pfam" id="PF22594">
    <property type="entry name" value="GTP-eEF1A_C"/>
    <property type="match status" value="1"/>
</dbReference>
<dbReference type="NCBIfam" id="NF004035">
    <property type="entry name" value="PRK05506.1"/>
    <property type="match status" value="1"/>
</dbReference>
<keyword evidence="20" id="KW-1185">Reference proteome</keyword>
<comment type="pathway">
    <text evidence="16">Sulfur metabolism; hydrogen sulfide biosynthesis; sulfite from sulfate: step 1/3.</text>
</comment>
<dbReference type="GO" id="GO:0005525">
    <property type="term" value="F:GTP binding"/>
    <property type="evidence" value="ECO:0007669"/>
    <property type="project" value="UniProtKB-UniRule"/>
</dbReference>
<dbReference type="InterPro" id="IPR059117">
    <property type="entry name" value="APS_kinase_dom"/>
</dbReference>
<keyword evidence="11 16" id="KW-0067">ATP-binding</keyword>
<dbReference type="CDD" id="cd02027">
    <property type="entry name" value="APSK"/>
    <property type="match status" value="1"/>
</dbReference>
<dbReference type="InterPro" id="IPR000795">
    <property type="entry name" value="T_Tr_GTP-bd_dom"/>
</dbReference>
<dbReference type="EC" id="2.7.1.25" evidence="17"/>
<gene>
    <name evidence="17 19" type="primary">cysC</name>
    <name evidence="16" type="synonym">cysN</name>
    <name evidence="19" type="ORF">IHV25_06275</name>
</gene>
<keyword evidence="17 19" id="KW-0418">Kinase</keyword>
<feature type="active site" description="Phosphoserine intermediate" evidence="17">
    <location>
        <position position="543"/>
    </location>
</feature>
<dbReference type="Pfam" id="PF01583">
    <property type="entry name" value="APS_kinase"/>
    <property type="match status" value="1"/>
</dbReference>
<feature type="binding site" evidence="16">
    <location>
        <begin position="28"/>
        <end position="35"/>
    </location>
    <ligand>
        <name>GTP</name>
        <dbReference type="ChEBI" id="CHEBI:37565"/>
    </ligand>
</feature>
<keyword evidence="10 16" id="KW-0547">Nucleotide-binding</keyword>
<feature type="domain" description="Tr-type G" evidence="18">
    <location>
        <begin position="19"/>
        <end position="240"/>
    </location>
</feature>
<dbReference type="InterPro" id="IPR044139">
    <property type="entry name" value="CysN_NoDQ_III"/>
</dbReference>
<feature type="binding site" evidence="17">
    <location>
        <begin position="469"/>
        <end position="476"/>
    </location>
    <ligand>
        <name>ATP</name>
        <dbReference type="ChEBI" id="CHEBI:30616"/>
    </ligand>
</feature>
<dbReference type="GO" id="GO:0003924">
    <property type="term" value="F:GTPase activity"/>
    <property type="evidence" value="ECO:0007669"/>
    <property type="project" value="InterPro"/>
</dbReference>
<evidence type="ECO:0000313" key="20">
    <source>
        <dbReference type="Proteomes" id="UP000631034"/>
    </source>
</evidence>
<dbReference type="FunFam" id="3.40.50.300:FF:000119">
    <property type="entry name" value="Sulfate adenylyltransferase subunit 1"/>
    <property type="match status" value="1"/>
</dbReference>
<dbReference type="NCBIfam" id="TIGR02034">
    <property type="entry name" value="CysN"/>
    <property type="match status" value="1"/>
</dbReference>
<reference evidence="19" key="1">
    <citation type="submission" date="2020-10" db="EMBL/GenBank/DDBJ databases">
        <title>Genome sequence of the unusual species of purple photosynthetic bacteria, Phaeovibrio sulfidiphilus DSM 23193, type strain.</title>
        <authorList>
            <person name="Kyndt J.A."/>
            <person name="Meyer T.E."/>
        </authorList>
    </citation>
    <scope>NUCLEOTIDE SEQUENCE</scope>
    <source>
        <strain evidence="19">DSM 23193</strain>
    </source>
</reference>
<evidence type="ECO:0000256" key="15">
    <source>
        <dbReference type="ARBA" id="ARBA00049370"/>
    </source>
</evidence>
<dbReference type="GO" id="GO:0005737">
    <property type="term" value="C:cytoplasm"/>
    <property type="evidence" value="ECO:0007669"/>
    <property type="project" value="UniProtKB-SubCell"/>
</dbReference>
<evidence type="ECO:0000256" key="12">
    <source>
        <dbReference type="ARBA" id="ARBA00023134"/>
    </source>
</evidence>
<dbReference type="SUPFAM" id="SSF50465">
    <property type="entry name" value="EF-Tu/eEF-1alpha/eIF2-gamma C-terminal domain"/>
    <property type="match status" value="1"/>
</dbReference>
<keyword evidence="7" id="KW-0963">Cytoplasm</keyword>
<dbReference type="SUPFAM" id="SSF52540">
    <property type="entry name" value="P-loop containing nucleoside triphosphate hydrolases"/>
    <property type="match status" value="2"/>
</dbReference>
<comment type="subunit">
    <text evidence="6">Sulfate-activating enzymes, NodP and NodQ, may be physically associated.</text>
</comment>
<comment type="similarity">
    <text evidence="17">Belongs to the APS kinase family.</text>
</comment>
<comment type="pathway">
    <text evidence="17">Sulfur metabolism; hydrogen sulfide biosynthesis; sulfite from sulfate: step 2/3.</text>
</comment>
<evidence type="ECO:0000256" key="6">
    <source>
        <dbReference type="ARBA" id="ARBA00011760"/>
    </source>
</evidence>
<dbReference type="PROSITE" id="PS51722">
    <property type="entry name" value="G_TR_2"/>
    <property type="match status" value="1"/>
</dbReference>
<dbReference type="PRINTS" id="PR00315">
    <property type="entry name" value="ELONGATNFCT"/>
</dbReference>
<dbReference type="GO" id="GO:0005524">
    <property type="term" value="F:ATP binding"/>
    <property type="evidence" value="ECO:0007669"/>
    <property type="project" value="UniProtKB-UniRule"/>
</dbReference>
<dbReference type="GO" id="GO:0004020">
    <property type="term" value="F:adenylylsulfate kinase activity"/>
    <property type="evidence" value="ECO:0007669"/>
    <property type="project" value="UniProtKB-UniRule"/>
</dbReference>
<evidence type="ECO:0000256" key="16">
    <source>
        <dbReference type="HAMAP-Rule" id="MF_00062"/>
    </source>
</evidence>
<dbReference type="NCBIfam" id="NF003013">
    <property type="entry name" value="PRK03846.1"/>
    <property type="match status" value="1"/>
</dbReference>
<feature type="binding site" evidence="16">
    <location>
        <begin position="163"/>
        <end position="166"/>
    </location>
    <ligand>
        <name>GTP</name>
        <dbReference type="ChEBI" id="CHEBI:37565"/>
    </ligand>
</feature>
<dbReference type="HAMAP" id="MF_00062">
    <property type="entry name" value="Sulf_adenylyltr_sub1"/>
    <property type="match status" value="1"/>
</dbReference>
<keyword evidence="13" id="KW-0511">Multifunctional enzyme</keyword>
<dbReference type="EC" id="2.7.7.4" evidence="16"/>
<dbReference type="FunFam" id="2.40.30.10:FF:000020">
    <property type="entry name" value="Translation elongation factor EF-1"/>
    <property type="match status" value="1"/>
</dbReference>
<comment type="function">
    <text evidence="17">Catalyzes the synthesis of activated sulfate.</text>
</comment>
<dbReference type="GO" id="GO:0070814">
    <property type="term" value="P:hydrogen sulfide biosynthetic process"/>
    <property type="evidence" value="ECO:0007669"/>
    <property type="project" value="UniProtKB-UniRule"/>
</dbReference>
<evidence type="ECO:0000256" key="17">
    <source>
        <dbReference type="HAMAP-Rule" id="MF_00065"/>
    </source>
</evidence>
<comment type="function">
    <text evidence="2">APS kinase catalyzes the synthesis of activated sulfate.</text>
</comment>
<evidence type="ECO:0000259" key="18">
    <source>
        <dbReference type="PROSITE" id="PS51722"/>
    </source>
</evidence>
<evidence type="ECO:0000256" key="8">
    <source>
        <dbReference type="ARBA" id="ARBA00022679"/>
    </source>
</evidence>
<evidence type="ECO:0000256" key="4">
    <source>
        <dbReference type="ARBA" id="ARBA00005438"/>
    </source>
</evidence>
<protein>
    <recommendedName>
        <fullName evidence="16 17">Multifunctional fusion protein</fullName>
    </recommendedName>
    <domain>
        <recommendedName>
            <fullName evidence="16">Sulfate adenylyltransferase subunit 1</fullName>
            <ecNumber evidence="16">2.7.7.4</ecNumber>
        </recommendedName>
        <alternativeName>
            <fullName evidence="16">ATP-sulfurylase large subunit</fullName>
        </alternativeName>
        <alternativeName>
            <fullName evidence="16">Sulfate adenylate transferase</fullName>
            <shortName evidence="16">SAT</shortName>
        </alternativeName>
    </domain>
    <domain>
        <recommendedName>
            <fullName evidence="17">Adenylyl-sulfate kinase</fullName>
            <ecNumber evidence="17">2.7.1.25</ecNumber>
        </recommendedName>
        <alternativeName>
            <fullName evidence="17">APS kinase</fullName>
        </alternativeName>
        <alternativeName>
            <fullName evidence="17">ATP adenosine-5'-phosphosulfate 3'-phosphotransferase</fullName>
        </alternativeName>
        <alternativeName>
            <fullName evidence="17">Adenosine-5'-phosphosulfate kinase</fullName>
        </alternativeName>
    </domain>
</protein>
<comment type="function">
    <text evidence="14">Proposed to provide activated sulfate for transfer to Nod factor. ATP sulfurylase may be the GTPase, regulating ATP sulfurylase activity.</text>
</comment>
<dbReference type="GO" id="GO:0000103">
    <property type="term" value="P:sulfate assimilation"/>
    <property type="evidence" value="ECO:0007669"/>
    <property type="project" value="UniProtKB-UniRule"/>
</dbReference>
<keyword evidence="17" id="KW-0597">Phosphoprotein</keyword>
<evidence type="ECO:0000256" key="2">
    <source>
        <dbReference type="ARBA" id="ARBA00002357"/>
    </source>
</evidence>
<evidence type="ECO:0000256" key="10">
    <source>
        <dbReference type="ARBA" id="ARBA00022741"/>
    </source>
</evidence>
<dbReference type="InterPro" id="IPR004161">
    <property type="entry name" value="EFTu-like_2"/>
</dbReference>
<evidence type="ECO:0000256" key="3">
    <source>
        <dbReference type="ARBA" id="ARBA00004496"/>
    </source>
</evidence>
<dbReference type="UniPathway" id="UPA00140">
    <property type="reaction ID" value="UER00204"/>
</dbReference>
<dbReference type="Gene3D" id="2.40.30.10">
    <property type="entry name" value="Translation factors"/>
    <property type="match status" value="2"/>
</dbReference>
<accession>A0A8J6YML7</accession>
<dbReference type="InterPro" id="IPR041757">
    <property type="entry name" value="CysN_GTP-bd"/>
</dbReference>
<name>A0A8J6YML7_9PROT</name>
<evidence type="ECO:0000256" key="13">
    <source>
        <dbReference type="ARBA" id="ARBA00023268"/>
    </source>
</evidence>
<keyword evidence="12 16" id="KW-0342">GTP-binding</keyword>
<dbReference type="HAMAP" id="MF_00065">
    <property type="entry name" value="Adenylyl_sulf_kinase"/>
    <property type="match status" value="1"/>
</dbReference>
<dbReference type="InterPro" id="IPR054696">
    <property type="entry name" value="GTP-eEF1A_C"/>
</dbReference>
<comment type="subcellular location">
    <subcellularLocation>
        <location evidence="3">Cytoplasm</location>
    </subcellularLocation>
</comment>
<comment type="catalytic activity">
    <reaction evidence="15 16">
        <text>sulfate + ATP + H(+) = adenosine 5'-phosphosulfate + diphosphate</text>
        <dbReference type="Rhea" id="RHEA:18133"/>
        <dbReference type="ChEBI" id="CHEBI:15378"/>
        <dbReference type="ChEBI" id="CHEBI:16189"/>
        <dbReference type="ChEBI" id="CHEBI:30616"/>
        <dbReference type="ChEBI" id="CHEBI:33019"/>
        <dbReference type="ChEBI" id="CHEBI:58243"/>
        <dbReference type="EC" id="2.7.7.4"/>
    </reaction>
</comment>
<dbReference type="GO" id="GO:0004781">
    <property type="term" value="F:sulfate adenylyltransferase (ATP) activity"/>
    <property type="evidence" value="ECO:0007669"/>
    <property type="project" value="UniProtKB-UniRule"/>
</dbReference>
<evidence type="ECO:0000256" key="7">
    <source>
        <dbReference type="ARBA" id="ARBA00022490"/>
    </source>
</evidence>
<dbReference type="CDD" id="cd03695">
    <property type="entry name" value="CysN_NodQ_II"/>
    <property type="match status" value="1"/>
</dbReference>
<dbReference type="Pfam" id="PF00009">
    <property type="entry name" value="GTP_EFTU"/>
    <property type="match status" value="1"/>
</dbReference>
<evidence type="ECO:0000256" key="9">
    <source>
        <dbReference type="ARBA" id="ARBA00022695"/>
    </source>
</evidence>
<dbReference type="InterPro" id="IPR011779">
    <property type="entry name" value="SO4_adenylTrfase_lsu"/>
</dbReference>
<dbReference type="Pfam" id="PF03144">
    <property type="entry name" value="GTP_EFTU_D2"/>
    <property type="match status" value="1"/>
</dbReference>
<dbReference type="RefSeq" id="WP_192534264.1">
    <property type="nucleotide sequence ID" value="NZ_JACZHT010000004.1"/>
</dbReference>
<dbReference type="CDD" id="cd04166">
    <property type="entry name" value="CysN_ATPS"/>
    <property type="match status" value="1"/>
</dbReference>
<dbReference type="Gene3D" id="3.40.50.300">
    <property type="entry name" value="P-loop containing nucleotide triphosphate hydrolases"/>
    <property type="match status" value="2"/>
</dbReference>
<evidence type="ECO:0000313" key="19">
    <source>
        <dbReference type="EMBL" id="MBE1237250.1"/>
    </source>
</evidence>
<organism evidence="19 20">
    <name type="scientific">Phaeovibrio sulfidiphilus</name>
    <dbReference type="NCBI Taxonomy" id="1220600"/>
    <lineage>
        <taxon>Bacteria</taxon>
        <taxon>Pseudomonadati</taxon>
        <taxon>Pseudomonadota</taxon>
        <taxon>Alphaproteobacteria</taxon>
        <taxon>Rhodospirillales</taxon>
        <taxon>Rhodospirillaceae</taxon>
        <taxon>Phaeovibrio</taxon>
    </lineage>
</organism>
<keyword evidence="8 16" id="KW-0808">Transferase</keyword>
<dbReference type="PROSITE" id="PS00301">
    <property type="entry name" value="G_TR_1"/>
    <property type="match status" value="1"/>
</dbReference>
<dbReference type="InterPro" id="IPR009001">
    <property type="entry name" value="Transl_elong_EF1A/Init_IF2_C"/>
</dbReference>
<sequence>MSVTSDPAFEALLKERENRPLLRFLTCGSVDDGKSTLIGRLLYDCQALFDDQLDSLKADSARFGTTGQGALDLALLVDGLASEREQGITIDVAWRYFSTPRRAFIVADTPGHEQYTRNMVTGASTARAAVVLVDARKGLSTQTRRHLALLHLMGVPDVVLAVNKMDQVGWDETVHATIQAEAAAFSLQLDGTAPAPLAIPLCALSGDNVCTRTGLAEAAWYTGPTLLEWLENLPVARDAQDDPFRLPVQYVIRPDSSFRGFAGRIAAGRVRPGDAVCVLPSGQRSTVARIVTFDGDLPEAVAGQSVTLTLADEIDITRGDMLCAAQEPAGVSDQFSARLVWLSDTPLLPQRGYLMRLGTATAGARVMQIKSRTDIDTLGERPASTLGLNDIARVSLSLDRPLAFDPYSENRDTGSFILIDRHTNETLGCGMLDFAYRRAENIHWQPLKVDAPAREALMGHRSGVLWFTGLSGAGKSTIADRLEQKLHHLGIHTMLLDGDNVRHGLNRDLGFTDADRVENIRRFSEVARLMADAGLLVLVSVISPFRAERTMARSLLPEGRFLEIFVDAPLEVCEERDPKGLYRKARAGQIPNLTGIGSVYEPPEAPDLHLESHRASAEVLADRVLDHLERTGFLQLPPQGAP</sequence>
<dbReference type="InterPro" id="IPR027417">
    <property type="entry name" value="P-loop_NTPase"/>
</dbReference>
<evidence type="ECO:0000256" key="14">
    <source>
        <dbReference type="ARBA" id="ARBA00024872"/>
    </source>
</evidence>
<dbReference type="PANTHER" id="PTHR23115">
    <property type="entry name" value="TRANSLATION FACTOR"/>
    <property type="match status" value="1"/>
</dbReference>
<dbReference type="Proteomes" id="UP000631034">
    <property type="component" value="Unassembled WGS sequence"/>
</dbReference>
<dbReference type="CDD" id="cd04095">
    <property type="entry name" value="CysN_NoDQ_III"/>
    <property type="match status" value="1"/>
</dbReference>
<dbReference type="InterPro" id="IPR002891">
    <property type="entry name" value="APS"/>
</dbReference>
<comment type="similarity">
    <text evidence="16">Belongs to the TRAFAC class translation factor GTPase superfamily. Classic translation factor GTPase family. CysN/NodQ subfamily.</text>
</comment>
<keyword evidence="9 16" id="KW-0548">Nucleotidyltransferase</keyword>
<evidence type="ECO:0000256" key="11">
    <source>
        <dbReference type="ARBA" id="ARBA00022840"/>
    </source>
</evidence>
<dbReference type="NCBIfam" id="TIGR00455">
    <property type="entry name" value="apsK"/>
    <property type="match status" value="1"/>
</dbReference>
<dbReference type="SUPFAM" id="SSF50447">
    <property type="entry name" value="Translation proteins"/>
    <property type="match status" value="1"/>
</dbReference>
<evidence type="ECO:0000256" key="5">
    <source>
        <dbReference type="ARBA" id="ARBA00007237"/>
    </source>
</evidence>
<comment type="similarity">
    <text evidence="5">In the N-terminal section; belongs to the TRAFAC class translation factor GTPase superfamily. Classic translation factor GTPase family. CysN/NodQ subfamily.</text>
</comment>
<comment type="catalytic activity">
    <reaction evidence="1 17">
        <text>adenosine 5'-phosphosulfate + ATP = 3'-phosphoadenylyl sulfate + ADP + H(+)</text>
        <dbReference type="Rhea" id="RHEA:24152"/>
        <dbReference type="ChEBI" id="CHEBI:15378"/>
        <dbReference type="ChEBI" id="CHEBI:30616"/>
        <dbReference type="ChEBI" id="CHEBI:58243"/>
        <dbReference type="ChEBI" id="CHEBI:58339"/>
        <dbReference type="ChEBI" id="CHEBI:456216"/>
        <dbReference type="EC" id="2.7.1.25"/>
    </reaction>
</comment>
<comment type="function">
    <text evidence="16">With CysD forms the ATP sulfurylase (ATPS) that catalyzes the adenylation of sulfate producing adenosine 5'-phosphosulfate (APS) and diphosphate, the first enzymatic step in sulfur assimilation pathway. APS synthesis involves the formation of a high-energy phosphoric-sulfuric acid anhydride bond driven by GTP hydrolysis by CysN coupled to ATP hydrolysis by CysD.</text>
</comment>
<comment type="caution">
    <text evidence="19">The sequence shown here is derived from an EMBL/GenBank/DDBJ whole genome shotgun (WGS) entry which is preliminary data.</text>
</comment>
<dbReference type="InterPro" id="IPR009000">
    <property type="entry name" value="Transl_B-barrel_sf"/>
</dbReference>
<comment type="subunit">
    <text evidence="16">Heterodimer composed of CysD, the smaller subunit, and CysN.</text>
</comment>
<dbReference type="InterPro" id="IPR031157">
    <property type="entry name" value="G_TR_CS"/>
</dbReference>
<dbReference type="InterPro" id="IPR044138">
    <property type="entry name" value="CysN_II"/>
</dbReference>
<dbReference type="InterPro" id="IPR050100">
    <property type="entry name" value="TRAFAC_GTPase_members"/>
</dbReference>
<comment type="similarity">
    <text evidence="4">In the C-terminal section; belongs to the APS kinase family.</text>
</comment>
<dbReference type="EMBL" id="JACZHT010000004">
    <property type="protein sequence ID" value="MBE1237250.1"/>
    <property type="molecule type" value="Genomic_DNA"/>
</dbReference>